<gene>
    <name evidence="2" type="ORF">TrST_g1891</name>
</gene>
<reference evidence="3" key="1">
    <citation type="journal article" date="2023" name="Commun. Biol.">
        <title>Genome analysis of Parmales, the sister group of diatoms, reveals the evolutionary specialization of diatoms from phago-mixotrophs to photoautotrophs.</title>
        <authorList>
            <person name="Ban H."/>
            <person name="Sato S."/>
            <person name="Yoshikawa S."/>
            <person name="Yamada K."/>
            <person name="Nakamura Y."/>
            <person name="Ichinomiya M."/>
            <person name="Sato N."/>
            <person name="Blanc-Mathieu R."/>
            <person name="Endo H."/>
            <person name="Kuwata A."/>
            <person name="Ogata H."/>
        </authorList>
    </citation>
    <scope>NUCLEOTIDE SEQUENCE [LARGE SCALE GENOMIC DNA]</scope>
    <source>
        <strain evidence="3">NIES 3701</strain>
    </source>
</reference>
<keyword evidence="3" id="KW-1185">Reference proteome</keyword>
<organism evidence="2 3">
    <name type="scientific">Triparma strigata</name>
    <dbReference type="NCBI Taxonomy" id="1606541"/>
    <lineage>
        <taxon>Eukaryota</taxon>
        <taxon>Sar</taxon>
        <taxon>Stramenopiles</taxon>
        <taxon>Ochrophyta</taxon>
        <taxon>Bolidophyceae</taxon>
        <taxon>Parmales</taxon>
        <taxon>Triparmaceae</taxon>
        <taxon>Triparma</taxon>
    </lineage>
</organism>
<evidence type="ECO:0000256" key="1">
    <source>
        <dbReference type="SAM" id="Phobius"/>
    </source>
</evidence>
<proteinExistence type="predicted"/>
<keyword evidence="1" id="KW-0472">Membrane</keyword>
<evidence type="ECO:0000313" key="3">
    <source>
        <dbReference type="Proteomes" id="UP001165085"/>
    </source>
</evidence>
<name>A0A9W7ETR8_9STRA</name>
<comment type="caution">
    <text evidence="2">The sequence shown here is derived from an EMBL/GenBank/DDBJ whole genome shotgun (WGS) entry which is preliminary data.</text>
</comment>
<dbReference type="AlphaFoldDB" id="A0A9W7ETR8"/>
<keyword evidence="1" id="KW-0812">Transmembrane</keyword>
<dbReference type="Proteomes" id="UP001165085">
    <property type="component" value="Unassembled WGS sequence"/>
</dbReference>
<dbReference type="EMBL" id="BRXY01000400">
    <property type="protein sequence ID" value="GMH92434.1"/>
    <property type="molecule type" value="Genomic_DNA"/>
</dbReference>
<dbReference type="OrthoDB" id="276540at2759"/>
<keyword evidence="1" id="KW-1133">Transmembrane helix</keyword>
<evidence type="ECO:0000313" key="2">
    <source>
        <dbReference type="EMBL" id="GMH92434.1"/>
    </source>
</evidence>
<accession>A0A9W7ETR8</accession>
<sequence length="148" mass="15994">MHSVSSRSSDYASALRLAAEGAVSDFQTRTASITSERRRNILALSFTSLTLFTVLFGKAAYASFNSTSAEIISDVVAHESVSLQTQELAAAVVSHVLNDPEVLGKASKFLQLAAEEEETKKALSSIIGAILRSPERYKIPLLMKPLIH</sequence>
<protein>
    <submittedName>
        <fullName evidence="2">Uncharacterized protein</fullName>
    </submittedName>
</protein>
<feature type="transmembrane region" description="Helical" evidence="1">
    <location>
        <begin position="41"/>
        <end position="61"/>
    </location>
</feature>